<feature type="region of interest" description="Disordered" evidence="1">
    <location>
        <begin position="54"/>
        <end position="105"/>
    </location>
</feature>
<feature type="region of interest" description="Disordered" evidence="1">
    <location>
        <begin position="1"/>
        <end position="23"/>
    </location>
</feature>
<name>A0A9P4UCP3_9PLEO</name>
<accession>A0A9P4UCP3</accession>
<dbReference type="AlphaFoldDB" id="A0A9P4UCP3"/>
<evidence type="ECO:0000313" key="3">
    <source>
        <dbReference type="Proteomes" id="UP000799764"/>
    </source>
</evidence>
<reference evidence="2" key="1">
    <citation type="journal article" date="2020" name="Stud. Mycol.">
        <title>101 Dothideomycetes genomes: a test case for predicting lifestyles and emergence of pathogens.</title>
        <authorList>
            <person name="Haridas S."/>
            <person name="Albert R."/>
            <person name="Binder M."/>
            <person name="Bloem J."/>
            <person name="Labutti K."/>
            <person name="Salamov A."/>
            <person name="Andreopoulos B."/>
            <person name="Baker S."/>
            <person name="Barry K."/>
            <person name="Bills G."/>
            <person name="Bluhm B."/>
            <person name="Cannon C."/>
            <person name="Castanera R."/>
            <person name="Culley D."/>
            <person name="Daum C."/>
            <person name="Ezra D."/>
            <person name="Gonzalez J."/>
            <person name="Henrissat B."/>
            <person name="Kuo A."/>
            <person name="Liang C."/>
            <person name="Lipzen A."/>
            <person name="Lutzoni F."/>
            <person name="Magnuson J."/>
            <person name="Mondo S."/>
            <person name="Nolan M."/>
            <person name="Ohm R."/>
            <person name="Pangilinan J."/>
            <person name="Park H.-J."/>
            <person name="Ramirez L."/>
            <person name="Alfaro M."/>
            <person name="Sun H."/>
            <person name="Tritt A."/>
            <person name="Yoshinaga Y."/>
            <person name="Zwiers L.-H."/>
            <person name="Turgeon B."/>
            <person name="Goodwin S."/>
            <person name="Spatafora J."/>
            <person name="Crous P."/>
            <person name="Grigoriev I."/>
        </authorList>
    </citation>
    <scope>NUCLEOTIDE SEQUENCE</scope>
    <source>
        <strain evidence="2">CBS 690.94</strain>
    </source>
</reference>
<proteinExistence type="predicted"/>
<dbReference type="Proteomes" id="UP000799764">
    <property type="component" value="Unassembled WGS sequence"/>
</dbReference>
<evidence type="ECO:0000313" key="2">
    <source>
        <dbReference type="EMBL" id="KAF2445431.1"/>
    </source>
</evidence>
<dbReference type="OrthoDB" id="10599773at2759"/>
<comment type="caution">
    <text evidence="2">The sequence shown here is derived from an EMBL/GenBank/DDBJ whole genome shotgun (WGS) entry which is preliminary data.</text>
</comment>
<keyword evidence="3" id="KW-1185">Reference proteome</keyword>
<protein>
    <submittedName>
        <fullName evidence="2">Uncharacterized protein</fullName>
    </submittedName>
</protein>
<dbReference type="EMBL" id="MU001499">
    <property type="protein sequence ID" value="KAF2445431.1"/>
    <property type="molecule type" value="Genomic_DNA"/>
</dbReference>
<organism evidence="2 3">
    <name type="scientific">Karstenula rhodostoma CBS 690.94</name>
    <dbReference type="NCBI Taxonomy" id="1392251"/>
    <lineage>
        <taxon>Eukaryota</taxon>
        <taxon>Fungi</taxon>
        <taxon>Dikarya</taxon>
        <taxon>Ascomycota</taxon>
        <taxon>Pezizomycotina</taxon>
        <taxon>Dothideomycetes</taxon>
        <taxon>Pleosporomycetidae</taxon>
        <taxon>Pleosporales</taxon>
        <taxon>Massarineae</taxon>
        <taxon>Didymosphaeriaceae</taxon>
        <taxon>Karstenula</taxon>
    </lineage>
</organism>
<gene>
    <name evidence="2" type="ORF">P171DRAFT_265509</name>
</gene>
<sequence>MQRVTSRVESSPQPRSTPAITHTRDAERAVRFCSASPWMLRAVLHVCPSPLRHHNHPTDAPSVFTRHTSRWPLGGGQSTSSRACRRHPSPQCEAESDSAGNTYEEQQTFGSALNSQLECTPGRDACSRVPCERCRQPLATLDLFAPGPMNKQSTLKAARRASSSGSICFLCQPLALCSAGRVAPSFAGRLHRHRHNKRTYRLPDSTLARLTCVIA</sequence>
<feature type="compositionally biased region" description="Polar residues" evidence="1">
    <location>
        <begin position="1"/>
        <end position="20"/>
    </location>
</feature>
<evidence type="ECO:0000256" key="1">
    <source>
        <dbReference type="SAM" id="MobiDB-lite"/>
    </source>
</evidence>